<dbReference type="AlphaFoldDB" id="A0A812XUT9"/>
<name>A0A812XUT9_SYMPI</name>
<reference evidence="1" key="1">
    <citation type="submission" date="2021-02" db="EMBL/GenBank/DDBJ databases">
        <authorList>
            <person name="Dougan E. K."/>
            <person name="Rhodes N."/>
            <person name="Thang M."/>
            <person name="Chan C."/>
        </authorList>
    </citation>
    <scope>NUCLEOTIDE SEQUENCE</scope>
</reference>
<comment type="caution">
    <text evidence="1">The sequence shown here is derived from an EMBL/GenBank/DDBJ whole genome shotgun (WGS) entry which is preliminary data.</text>
</comment>
<evidence type="ECO:0000313" key="2">
    <source>
        <dbReference type="Proteomes" id="UP000649617"/>
    </source>
</evidence>
<sequence>DWEWPFQGPMELRVACLPLESRLTWKGIVQQSKPDVAPLRLQGSFTTGVMKAQGSARITLPAWTTNLYLKGGVEADACYDALEKIYGWKVMALPPNGTRRNCGAVRWSSPEMANSPELEGLVLAPLCSSCISHQALTLFTEVNAGQSGGAGLLPRIKELRAEPSVPEKELKRALRLVEAGPAPCVDTEEEEAAARTARSEAQAAGHTFLRVDTPSVFYREVSMEASRLREGTEKVFATLECAITRWGSRRAVTIEISATGELKDYWTVILTA</sequence>
<dbReference type="Proteomes" id="UP000649617">
    <property type="component" value="Unassembled WGS sequence"/>
</dbReference>
<keyword evidence="2" id="KW-1185">Reference proteome</keyword>
<feature type="non-terminal residue" evidence="1">
    <location>
        <position position="272"/>
    </location>
</feature>
<evidence type="ECO:0000313" key="1">
    <source>
        <dbReference type="EMBL" id="CAE7748317.1"/>
    </source>
</evidence>
<organism evidence="1 2">
    <name type="scientific">Symbiodinium pilosum</name>
    <name type="common">Dinoflagellate</name>
    <dbReference type="NCBI Taxonomy" id="2952"/>
    <lineage>
        <taxon>Eukaryota</taxon>
        <taxon>Sar</taxon>
        <taxon>Alveolata</taxon>
        <taxon>Dinophyceae</taxon>
        <taxon>Suessiales</taxon>
        <taxon>Symbiodiniaceae</taxon>
        <taxon>Symbiodinium</taxon>
    </lineage>
</organism>
<proteinExistence type="predicted"/>
<gene>
    <name evidence="1" type="ORF">SPIL2461_LOCUS21631</name>
</gene>
<dbReference type="EMBL" id="CAJNIZ010046432">
    <property type="protein sequence ID" value="CAE7748317.1"/>
    <property type="molecule type" value="Genomic_DNA"/>
</dbReference>
<accession>A0A812XUT9</accession>
<protein>
    <submittedName>
        <fullName evidence="1">Uncharacterized protein</fullName>
    </submittedName>
</protein>
<feature type="non-terminal residue" evidence="1">
    <location>
        <position position="1"/>
    </location>
</feature>
<dbReference type="OrthoDB" id="10562359at2759"/>